<dbReference type="InterPro" id="IPR036388">
    <property type="entry name" value="WH-like_DNA-bd_sf"/>
</dbReference>
<keyword evidence="2" id="KW-1185">Reference proteome</keyword>
<accession>A0ABW2KEA6</accession>
<dbReference type="InterPro" id="IPR009057">
    <property type="entry name" value="Homeodomain-like_sf"/>
</dbReference>
<reference evidence="2" key="1">
    <citation type="journal article" date="2019" name="Int. J. Syst. Evol. Microbiol.">
        <title>The Global Catalogue of Microorganisms (GCM) 10K type strain sequencing project: providing services to taxonomists for standard genome sequencing and annotation.</title>
        <authorList>
            <consortium name="The Broad Institute Genomics Platform"/>
            <consortium name="The Broad Institute Genome Sequencing Center for Infectious Disease"/>
            <person name="Wu L."/>
            <person name="Ma J."/>
        </authorList>
    </citation>
    <scope>NUCLEOTIDE SEQUENCE [LARGE SCALE GENOMIC DNA]</scope>
    <source>
        <strain evidence="2">CGMCC 4.7382</strain>
    </source>
</reference>
<evidence type="ECO:0000313" key="2">
    <source>
        <dbReference type="Proteomes" id="UP001596540"/>
    </source>
</evidence>
<dbReference type="SUPFAM" id="SSF46689">
    <property type="entry name" value="Homeodomain-like"/>
    <property type="match status" value="1"/>
</dbReference>
<protein>
    <submittedName>
        <fullName evidence="1">Transposase</fullName>
    </submittedName>
</protein>
<gene>
    <name evidence="1" type="ORF">ACFQRF_11540</name>
</gene>
<comment type="caution">
    <text evidence="1">The sequence shown here is derived from an EMBL/GenBank/DDBJ whole genome shotgun (WGS) entry which is preliminary data.</text>
</comment>
<dbReference type="InterPro" id="IPR002514">
    <property type="entry name" value="Transposase_8"/>
</dbReference>
<name>A0ABW2KEA6_9ACTN</name>
<dbReference type="Gene3D" id="1.10.10.10">
    <property type="entry name" value="Winged helix-like DNA-binding domain superfamily/Winged helix DNA-binding domain"/>
    <property type="match status" value="1"/>
</dbReference>
<dbReference type="Proteomes" id="UP001596540">
    <property type="component" value="Unassembled WGS sequence"/>
</dbReference>
<dbReference type="RefSeq" id="WP_379871040.1">
    <property type="nucleotide sequence ID" value="NZ_JBHTBH010000005.1"/>
</dbReference>
<dbReference type="Pfam" id="PF01527">
    <property type="entry name" value="HTH_Tnp_1"/>
    <property type="match status" value="1"/>
</dbReference>
<proteinExistence type="predicted"/>
<organism evidence="1 2">
    <name type="scientific">Marinactinospora rubrisoli</name>
    <dbReference type="NCBI Taxonomy" id="2715399"/>
    <lineage>
        <taxon>Bacteria</taxon>
        <taxon>Bacillati</taxon>
        <taxon>Actinomycetota</taxon>
        <taxon>Actinomycetes</taxon>
        <taxon>Streptosporangiales</taxon>
        <taxon>Nocardiopsidaceae</taxon>
        <taxon>Marinactinospora</taxon>
    </lineage>
</organism>
<dbReference type="InterPro" id="IPR027434">
    <property type="entry name" value="Homing_endonucl"/>
</dbReference>
<dbReference type="EMBL" id="JBHTBH010000005">
    <property type="protein sequence ID" value="MFC7328377.1"/>
    <property type="molecule type" value="Genomic_DNA"/>
</dbReference>
<evidence type="ECO:0000313" key="1">
    <source>
        <dbReference type="EMBL" id="MFC7328377.1"/>
    </source>
</evidence>
<dbReference type="Gene3D" id="3.10.28.10">
    <property type="entry name" value="Homing endonucleases"/>
    <property type="match status" value="1"/>
</dbReference>
<sequence length="268" mass="30416">MYPPHVRRSAVSLLDSGLSYSEVARQTGINRSTLREWFHNRELIEKYLELGTCARCEPLPRHPDPPDAYGYVLGLYLGDGCISYAGDREKNVWALRIICANAWPGLVQECVNALAAVLPGHRIGIIDRPGCKEVVARWKHWPCYFPQHGQGRKHLRAIELAPWQQDIVARHPQSFVRGLFHSDGCRITNRVRRMVGGTWKYYEYPRYLFTNTSTDILGLLGASLDGLKVAWRLRWQKPSRGSLQPAGVISVAEKRSVAFLDSFIGPKH</sequence>